<dbReference type="HOGENOM" id="CLU_040199_0_0_1"/>
<dbReference type="OrthoDB" id="2771363at2759"/>
<feature type="transmembrane region" description="Helical" evidence="5">
    <location>
        <begin position="145"/>
        <end position="166"/>
    </location>
</feature>
<keyword evidence="4 5" id="KW-0472">Membrane</keyword>
<feature type="transmembrane region" description="Helical" evidence="5">
    <location>
        <begin position="120"/>
        <end position="139"/>
    </location>
</feature>
<evidence type="ECO:0000256" key="5">
    <source>
        <dbReference type="SAM" id="Phobius"/>
    </source>
</evidence>
<dbReference type="GO" id="GO:0022857">
    <property type="term" value="F:transmembrane transporter activity"/>
    <property type="evidence" value="ECO:0007669"/>
    <property type="project" value="InterPro"/>
</dbReference>
<accession>K5VSH6</accession>
<keyword evidence="3 5" id="KW-1133">Transmembrane helix</keyword>
<name>K5VSH6_PHACS</name>
<protein>
    <recommendedName>
        <fullName evidence="8">Major facilitator superfamily (MFS) profile domain-containing protein</fullName>
    </recommendedName>
</protein>
<evidence type="ECO:0000256" key="3">
    <source>
        <dbReference type="ARBA" id="ARBA00022989"/>
    </source>
</evidence>
<evidence type="ECO:0000313" key="7">
    <source>
        <dbReference type="Proteomes" id="UP000008370"/>
    </source>
</evidence>
<sequence length="501" mass="53531">MFEDDICRSPIVQKAYSKDIIIYTTVSAVLSVVLAGPYGRVSDIRGRKRALTISATLNALGNVWLVLCSFFATLRSPWLVQLAAVLQGLGGGFSIITAIQNAAITDTSAPSELSLCMGRTYLLSWISIIIGLGISANLLDVNLYVTNFGTNVLIWLVYLLYLHFVVREVRVPPAEDNADVAAAAAPGEATTYQSIPSRLLAATRSVFEPMTILARHTTLLFLSIAIVGTTLSIGVFSLIIPYCDTKFGLEPSEAGLITAAWSVSRAVIVVFLLPMFLAAYQWLAWLANWKRPERKPASVHIDVAADETAPLLVEATQEPQADENTQTTAPSPSASKRLAMIRICLMVSALGMLATESSRNVGEVALGLCSAYSALQYPSDTMTTATVASSFGTLAVPFMQALLTLAAPPGATGRVLAGLSILQSAAIALRGLVFVTLFDVTLEKASGAVWWLSAVSVDKRPVESLILALSSLVMFSLRPKQFVSHSVLYADGPSAAHFDLA</sequence>
<evidence type="ECO:0000256" key="1">
    <source>
        <dbReference type="ARBA" id="ARBA00004141"/>
    </source>
</evidence>
<evidence type="ECO:0000256" key="4">
    <source>
        <dbReference type="ARBA" id="ARBA00023136"/>
    </source>
</evidence>
<dbReference type="Gene3D" id="1.20.1250.20">
    <property type="entry name" value="MFS general substrate transporter like domains"/>
    <property type="match status" value="1"/>
</dbReference>
<feature type="transmembrane region" description="Helical" evidence="5">
    <location>
        <begin position="262"/>
        <end position="285"/>
    </location>
</feature>
<dbReference type="PANTHER" id="PTHR23507:SF1">
    <property type="entry name" value="FI18259P1-RELATED"/>
    <property type="match status" value="1"/>
</dbReference>
<dbReference type="InterPro" id="IPR011701">
    <property type="entry name" value="MFS"/>
</dbReference>
<keyword evidence="2 5" id="KW-0812">Transmembrane</keyword>
<feature type="transmembrane region" description="Helical" evidence="5">
    <location>
        <begin position="50"/>
        <end position="72"/>
    </location>
</feature>
<dbReference type="Proteomes" id="UP000008370">
    <property type="component" value="Unassembled WGS sequence"/>
</dbReference>
<dbReference type="GeneID" id="18919775"/>
<dbReference type="GO" id="GO:0016020">
    <property type="term" value="C:membrane"/>
    <property type="evidence" value="ECO:0007669"/>
    <property type="project" value="UniProtKB-SubCell"/>
</dbReference>
<dbReference type="InterPro" id="IPR036259">
    <property type="entry name" value="MFS_trans_sf"/>
</dbReference>
<organism evidence="6 7">
    <name type="scientific">Phanerochaete carnosa (strain HHB-10118-sp)</name>
    <name type="common">White-rot fungus</name>
    <name type="synonym">Peniophora carnosa</name>
    <dbReference type="NCBI Taxonomy" id="650164"/>
    <lineage>
        <taxon>Eukaryota</taxon>
        <taxon>Fungi</taxon>
        <taxon>Dikarya</taxon>
        <taxon>Basidiomycota</taxon>
        <taxon>Agaricomycotina</taxon>
        <taxon>Agaricomycetes</taxon>
        <taxon>Polyporales</taxon>
        <taxon>Phanerochaetaceae</taxon>
        <taxon>Phanerochaete</taxon>
    </lineage>
</organism>
<dbReference type="EMBL" id="JH930480">
    <property type="protein sequence ID" value="EKM49725.1"/>
    <property type="molecule type" value="Genomic_DNA"/>
</dbReference>
<dbReference type="PANTHER" id="PTHR23507">
    <property type="entry name" value="ZGC:174356"/>
    <property type="match status" value="1"/>
</dbReference>
<feature type="transmembrane region" description="Helical" evidence="5">
    <location>
        <begin position="219"/>
        <end position="242"/>
    </location>
</feature>
<dbReference type="AlphaFoldDB" id="K5VSH6"/>
<feature type="transmembrane region" description="Helical" evidence="5">
    <location>
        <begin position="78"/>
        <end position="99"/>
    </location>
</feature>
<reference evidence="6 7" key="1">
    <citation type="journal article" date="2012" name="BMC Genomics">
        <title>Comparative genomics of the white-rot fungi, Phanerochaete carnosa and P. chrysosporium, to elucidate the genetic basis of the distinct wood types they colonize.</title>
        <authorList>
            <person name="Suzuki H."/>
            <person name="MacDonald J."/>
            <person name="Syed K."/>
            <person name="Salamov A."/>
            <person name="Hori C."/>
            <person name="Aerts A."/>
            <person name="Henrissat B."/>
            <person name="Wiebenga A."/>
            <person name="vanKuyk P.A."/>
            <person name="Barry K."/>
            <person name="Lindquist E."/>
            <person name="LaButti K."/>
            <person name="Lapidus A."/>
            <person name="Lucas S."/>
            <person name="Coutinho P."/>
            <person name="Gong Y."/>
            <person name="Samejima M."/>
            <person name="Mahadevan R."/>
            <person name="Abou-Zaid M."/>
            <person name="de Vries R.P."/>
            <person name="Igarashi K."/>
            <person name="Yadav J.S."/>
            <person name="Grigoriev I.V."/>
            <person name="Master E.R."/>
        </authorList>
    </citation>
    <scope>NUCLEOTIDE SEQUENCE [LARGE SCALE GENOMIC DNA]</scope>
    <source>
        <strain evidence="6 7">HHB-10118-sp</strain>
    </source>
</reference>
<evidence type="ECO:0000313" key="6">
    <source>
        <dbReference type="EMBL" id="EKM49725.1"/>
    </source>
</evidence>
<dbReference type="InParanoid" id="K5VSH6"/>
<proteinExistence type="predicted"/>
<dbReference type="RefSeq" id="XP_007401545.1">
    <property type="nucleotide sequence ID" value="XM_007401483.1"/>
</dbReference>
<comment type="subcellular location">
    <subcellularLocation>
        <location evidence="1">Membrane</location>
        <topology evidence="1">Multi-pass membrane protein</topology>
    </subcellularLocation>
</comment>
<gene>
    <name evidence="6" type="ORF">PHACADRAFT_33288</name>
</gene>
<keyword evidence="7" id="KW-1185">Reference proteome</keyword>
<evidence type="ECO:0008006" key="8">
    <source>
        <dbReference type="Google" id="ProtNLM"/>
    </source>
</evidence>
<dbReference type="SUPFAM" id="SSF103473">
    <property type="entry name" value="MFS general substrate transporter"/>
    <property type="match status" value="1"/>
</dbReference>
<evidence type="ECO:0000256" key="2">
    <source>
        <dbReference type="ARBA" id="ARBA00022692"/>
    </source>
</evidence>
<feature type="transmembrane region" description="Helical" evidence="5">
    <location>
        <begin position="20"/>
        <end position="38"/>
    </location>
</feature>
<dbReference type="Pfam" id="PF07690">
    <property type="entry name" value="MFS_1"/>
    <property type="match status" value="1"/>
</dbReference>
<dbReference type="KEGG" id="pco:PHACADRAFT_33288"/>
<dbReference type="FunCoup" id="K5VSH6">
    <property type="interactions" value="25"/>
</dbReference>